<dbReference type="GO" id="GO:0042597">
    <property type="term" value="C:periplasmic space"/>
    <property type="evidence" value="ECO:0007669"/>
    <property type="project" value="UniProtKB-SubCell"/>
</dbReference>
<evidence type="ECO:0000256" key="4">
    <source>
        <dbReference type="ARBA" id="ARBA00013035"/>
    </source>
</evidence>
<evidence type="ECO:0000256" key="2">
    <source>
        <dbReference type="ARBA" id="ARBA00004418"/>
    </source>
</evidence>
<evidence type="ECO:0000256" key="10">
    <source>
        <dbReference type="ARBA" id="ARBA00022801"/>
    </source>
</evidence>
<evidence type="ECO:0000256" key="7">
    <source>
        <dbReference type="ARBA" id="ARBA00022729"/>
    </source>
</evidence>
<evidence type="ECO:0000256" key="3">
    <source>
        <dbReference type="ARBA" id="ARBA00010541"/>
    </source>
</evidence>
<evidence type="ECO:0000256" key="14">
    <source>
        <dbReference type="PIRSR" id="PIRSR611782-1"/>
    </source>
</evidence>
<evidence type="ECO:0000259" key="16">
    <source>
        <dbReference type="PROSITE" id="PS50106"/>
    </source>
</evidence>
<dbReference type="InterPro" id="IPR009003">
    <property type="entry name" value="Peptidase_S1_PA"/>
</dbReference>
<evidence type="ECO:0000256" key="13">
    <source>
        <dbReference type="ARBA" id="ARBA00032850"/>
    </source>
</evidence>
<dbReference type="PANTHER" id="PTHR22939:SF130">
    <property type="entry name" value="PERIPLASMIC SERINE ENDOPROTEASE DEGP-LIKE-RELATED"/>
    <property type="match status" value="1"/>
</dbReference>
<protein>
    <recommendedName>
        <fullName evidence="5">Probable periplasmic serine endoprotease DegP-like</fullName>
        <ecNumber evidence="4">3.4.21.107</ecNumber>
    </recommendedName>
    <alternativeName>
        <fullName evidence="13">Protease Do</fullName>
    </alternativeName>
</protein>
<keyword evidence="8" id="KW-0677">Repeat</keyword>
<dbReference type="InterPro" id="IPR036034">
    <property type="entry name" value="PDZ_sf"/>
</dbReference>
<keyword evidence="12" id="KW-0346">Stress response</keyword>
<dbReference type="InterPro" id="IPR001478">
    <property type="entry name" value="PDZ"/>
</dbReference>
<gene>
    <name evidence="17" type="ORF">IPJ48_00205</name>
</gene>
<proteinExistence type="inferred from homology"/>
<evidence type="ECO:0000256" key="1">
    <source>
        <dbReference type="ARBA" id="ARBA00001772"/>
    </source>
</evidence>
<dbReference type="PRINTS" id="PR00834">
    <property type="entry name" value="PROTEASES2C"/>
</dbReference>
<dbReference type="AlphaFoldDB" id="A0A9D7F892"/>
<dbReference type="Pfam" id="PF13180">
    <property type="entry name" value="PDZ_2"/>
    <property type="match status" value="1"/>
</dbReference>
<organism evidence="17 18">
    <name type="scientific">Candidatus Propionivibrio dominans</name>
    <dbReference type="NCBI Taxonomy" id="2954373"/>
    <lineage>
        <taxon>Bacteria</taxon>
        <taxon>Pseudomonadati</taxon>
        <taxon>Pseudomonadota</taxon>
        <taxon>Betaproteobacteria</taxon>
        <taxon>Rhodocyclales</taxon>
        <taxon>Rhodocyclaceae</taxon>
        <taxon>Propionivibrio</taxon>
    </lineage>
</organism>
<feature type="active site" description="Charge relay system" evidence="14">
    <location>
        <position position="137"/>
    </location>
</feature>
<dbReference type="GO" id="GO:0006508">
    <property type="term" value="P:proteolysis"/>
    <property type="evidence" value="ECO:0007669"/>
    <property type="project" value="UniProtKB-KW"/>
</dbReference>
<keyword evidence="7" id="KW-0732">Signal</keyword>
<feature type="active site" description="Charge relay system" evidence="14">
    <location>
        <position position="167"/>
    </location>
</feature>
<dbReference type="GO" id="GO:0004252">
    <property type="term" value="F:serine-type endopeptidase activity"/>
    <property type="evidence" value="ECO:0007669"/>
    <property type="project" value="InterPro"/>
</dbReference>
<evidence type="ECO:0000256" key="12">
    <source>
        <dbReference type="ARBA" id="ARBA00023016"/>
    </source>
</evidence>
<dbReference type="InterPro" id="IPR001940">
    <property type="entry name" value="Peptidase_S1C"/>
</dbReference>
<comment type="subcellular location">
    <subcellularLocation>
        <location evidence="2">Periplasm</location>
    </subcellularLocation>
</comment>
<dbReference type="InterPro" id="IPR011782">
    <property type="entry name" value="Pept_S1C_Do"/>
</dbReference>
<dbReference type="NCBIfam" id="TIGR02037">
    <property type="entry name" value="degP_htrA_DO"/>
    <property type="match status" value="1"/>
</dbReference>
<dbReference type="Gene3D" id="2.40.10.120">
    <property type="match status" value="1"/>
</dbReference>
<keyword evidence="10" id="KW-0378">Hydrolase</keyword>
<dbReference type="SUPFAM" id="SSF50494">
    <property type="entry name" value="Trypsin-like serine proteases"/>
    <property type="match status" value="1"/>
</dbReference>
<feature type="binding site" evidence="15">
    <location>
        <begin position="238"/>
        <end position="240"/>
    </location>
    <ligand>
        <name>substrate</name>
    </ligand>
</feature>
<dbReference type="Gene3D" id="2.30.42.10">
    <property type="match status" value="2"/>
</dbReference>
<comment type="caution">
    <text evidence="17">The sequence shown here is derived from an EMBL/GenBank/DDBJ whole genome shotgun (WGS) entry which is preliminary data.</text>
</comment>
<dbReference type="CDD" id="cd10839">
    <property type="entry name" value="cpPDZ1_DegP-like"/>
    <property type="match status" value="1"/>
</dbReference>
<dbReference type="Pfam" id="PF17820">
    <property type="entry name" value="PDZ_6"/>
    <property type="match status" value="1"/>
</dbReference>
<feature type="active site" description="Charge relay system" evidence="14">
    <location>
        <position position="240"/>
    </location>
</feature>
<dbReference type="InterPro" id="IPR041489">
    <property type="entry name" value="PDZ_6"/>
</dbReference>
<dbReference type="Proteomes" id="UP000886602">
    <property type="component" value="Unassembled WGS sequence"/>
</dbReference>
<evidence type="ECO:0000256" key="9">
    <source>
        <dbReference type="ARBA" id="ARBA00022764"/>
    </source>
</evidence>
<reference evidence="17" key="1">
    <citation type="submission" date="2020-10" db="EMBL/GenBank/DDBJ databases">
        <title>Connecting structure to function with the recovery of over 1000 high-quality activated sludge metagenome-assembled genomes encoding full-length rRNA genes using long-read sequencing.</title>
        <authorList>
            <person name="Singleton C.M."/>
            <person name="Petriglieri F."/>
            <person name="Kristensen J.M."/>
            <person name="Kirkegaard R.H."/>
            <person name="Michaelsen T.Y."/>
            <person name="Andersen M.H."/>
            <person name="Karst S.M."/>
            <person name="Dueholm M.S."/>
            <person name="Nielsen P.H."/>
            <person name="Albertsen M."/>
        </authorList>
    </citation>
    <scope>NUCLEOTIDE SEQUENCE</scope>
    <source>
        <strain evidence="17">EsbW_18-Q3-R4-48_MAXAC.044</strain>
    </source>
</reference>
<dbReference type="EC" id="3.4.21.107" evidence="4"/>
<evidence type="ECO:0000256" key="11">
    <source>
        <dbReference type="ARBA" id="ARBA00022825"/>
    </source>
</evidence>
<feature type="binding site" evidence="15">
    <location>
        <position position="167"/>
    </location>
    <ligand>
        <name>substrate</name>
    </ligand>
</feature>
<dbReference type="PANTHER" id="PTHR22939">
    <property type="entry name" value="SERINE PROTEASE FAMILY S1C HTRA-RELATED"/>
    <property type="match status" value="1"/>
</dbReference>
<evidence type="ECO:0000313" key="18">
    <source>
        <dbReference type="Proteomes" id="UP000886602"/>
    </source>
</evidence>
<dbReference type="SUPFAM" id="SSF50156">
    <property type="entry name" value="PDZ domain-like"/>
    <property type="match status" value="2"/>
</dbReference>
<feature type="domain" description="PDZ" evidence="16">
    <location>
        <begin position="394"/>
        <end position="479"/>
    </location>
</feature>
<sequence>MNSKTLKISVIAGLITAGLGGAYSIGSGNALSPAQASAPPALIAPAMAATVAAPLTPLPDMSAIVARNGAAVVNISVTGTGRNSAEMSDSPKLDPNDPLFEFYRRFGVPQQRGERPVRGQGSGFILREDGIVLTNAHVVDGADEVTVKLIDKREFKAKVLGLDKPSDVAVLKIEAQNLPTLKVGSAANTRVGEWVLAIGSPFGFENSASAGIVSAKSRSLPDDNYIPFIQTDVAVNPGNSGGPLFNMAGEVIGINSQIYSRTGGYQGLSFAIPIEVVMNVEAQIVKNGKVQRGRLGIAIQELNQSLSDSFGLKNSMGALVSSVENESPAAKAGLEPGDVILSLNGKAISSSSELPLLVADIPPGESARLQVWRKGATREIEVKVGAQKEARLASADSKKEAQGRLGLALRSLTPDERRQVDGKNGLLVEDVGGAAARAGIRPGDVVLALNGEPVNSVEQLRGLVSKAEKRVALLIQRDDAKLFVPVDLG</sequence>
<dbReference type="EMBL" id="JADJNC010000001">
    <property type="protein sequence ID" value="MBK7421628.1"/>
    <property type="molecule type" value="Genomic_DNA"/>
</dbReference>
<accession>A0A9D7F892</accession>
<evidence type="ECO:0000256" key="15">
    <source>
        <dbReference type="PIRSR" id="PIRSR611782-2"/>
    </source>
</evidence>
<keyword evidence="9" id="KW-0574">Periplasm</keyword>
<feature type="domain" description="PDZ" evidence="16">
    <location>
        <begin position="284"/>
        <end position="352"/>
    </location>
</feature>
<name>A0A9D7F892_9RHOO</name>
<feature type="binding site" evidence="15">
    <location>
        <position position="137"/>
    </location>
    <ligand>
        <name>substrate</name>
    </ligand>
</feature>
<evidence type="ECO:0000256" key="5">
    <source>
        <dbReference type="ARBA" id="ARBA00013958"/>
    </source>
</evidence>
<keyword evidence="6" id="KW-0645">Protease</keyword>
<dbReference type="Pfam" id="PF13365">
    <property type="entry name" value="Trypsin_2"/>
    <property type="match status" value="1"/>
</dbReference>
<comment type="similarity">
    <text evidence="3">Belongs to the peptidase S1C family.</text>
</comment>
<evidence type="ECO:0000313" key="17">
    <source>
        <dbReference type="EMBL" id="MBK7421628.1"/>
    </source>
</evidence>
<comment type="catalytic activity">
    <reaction evidence="1">
        <text>Acts on substrates that are at least partially unfolded. The cleavage site P1 residue is normally between a pair of hydrophobic residues, such as Val-|-Val.</text>
        <dbReference type="EC" id="3.4.21.107"/>
    </reaction>
</comment>
<evidence type="ECO:0000256" key="8">
    <source>
        <dbReference type="ARBA" id="ARBA00022737"/>
    </source>
</evidence>
<evidence type="ECO:0000256" key="6">
    <source>
        <dbReference type="ARBA" id="ARBA00022670"/>
    </source>
</evidence>
<dbReference type="SMART" id="SM00228">
    <property type="entry name" value="PDZ"/>
    <property type="match status" value="2"/>
</dbReference>
<keyword evidence="11" id="KW-0720">Serine protease</keyword>
<dbReference type="PROSITE" id="PS50106">
    <property type="entry name" value="PDZ"/>
    <property type="match status" value="2"/>
</dbReference>